<dbReference type="EMBL" id="ADMH02000007">
    <property type="protein sequence ID" value="ETN68127.1"/>
    <property type="molecule type" value="Genomic_DNA"/>
</dbReference>
<feature type="compositionally biased region" description="Basic and acidic residues" evidence="1">
    <location>
        <begin position="78"/>
        <end position="88"/>
    </location>
</feature>
<dbReference type="VEuPathDB" id="VectorBase:ADAR2_001847"/>
<dbReference type="VEuPathDB" id="VectorBase:ADAC000036"/>
<reference evidence="2" key="3">
    <citation type="journal article" date="2013" name="Nucleic Acids Res.">
        <title>The genome of Anopheles darlingi, the main neotropical malaria vector.</title>
        <authorList>
            <person name="Marinotti O."/>
            <person name="Cerqueira G.C."/>
            <person name="de Almeida L.G."/>
            <person name="Ferro M.I."/>
            <person name="Loreto E.L."/>
            <person name="Zaha A."/>
            <person name="Teixeira S.M."/>
            <person name="Wespiser A.R."/>
            <person name="Almeida E Silva A."/>
            <person name="Schlindwein A.D."/>
            <person name="Pacheco A.C."/>
            <person name="Silva A.L."/>
            <person name="Graveley B.R."/>
            <person name="Walenz B.P."/>
            <person name="Lima Bde A."/>
            <person name="Ribeiro C.A."/>
            <person name="Nunes-Silva C.G."/>
            <person name="de Carvalho C.R."/>
            <person name="Soares C.M."/>
            <person name="de Menezes C.B."/>
            <person name="Matiolli C."/>
            <person name="Caffrey D."/>
            <person name="Araujo D.A."/>
            <person name="de Oliveira D.M."/>
            <person name="Golenbock D."/>
            <person name="Grisard E.C."/>
            <person name="Fantinatti-Garboggini F."/>
            <person name="de Carvalho F.M."/>
            <person name="Barcellos F.G."/>
            <person name="Prosdocimi F."/>
            <person name="May G."/>
            <person name="Azevedo Junior G.M."/>
            <person name="Guimaraes G.M."/>
            <person name="Goldman G.H."/>
            <person name="Padilha I.Q."/>
            <person name="Batista Jda S."/>
            <person name="Ferro J.A."/>
            <person name="Ribeiro J.M."/>
            <person name="Fietto J.L."/>
            <person name="Dabbas K.M."/>
            <person name="Cerdeira L."/>
            <person name="Agnez-Lima L.F."/>
            <person name="Brocchi M."/>
            <person name="de Carvalho M.O."/>
            <person name="Teixeira Mde M."/>
            <person name="Diniz Maia Mde M."/>
            <person name="Goldman M.H."/>
            <person name="Cruz Schneider M.P."/>
            <person name="Felipe M.S."/>
            <person name="Hungria M."/>
            <person name="Nicolas M.F."/>
            <person name="Pereira M."/>
            <person name="Montes M.A."/>
            <person name="Cantao M.E."/>
            <person name="Vincentz M."/>
            <person name="Rafael M.S."/>
            <person name="Silverman N."/>
            <person name="Stoco P.H."/>
            <person name="Souza R.C."/>
            <person name="Vicentini R."/>
            <person name="Gazzinelli R.T."/>
            <person name="Neves Rde O."/>
            <person name="Silva R."/>
            <person name="Astolfi-Filho S."/>
            <person name="Maciel T.E."/>
            <person name="Urmenyi T.P."/>
            <person name="Tadei W.P."/>
            <person name="Camargo E.P."/>
            <person name="de Vasconcelos A.T."/>
        </authorList>
    </citation>
    <scope>NUCLEOTIDE SEQUENCE</scope>
</reference>
<reference evidence="2 4" key="1">
    <citation type="journal article" date="2010" name="BMC Genomics">
        <title>Combination of measures distinguishes pre-miRNAs from other stem-loops in the genome of the newly sequenced Anopheles darlingi.</title>
        <authorList>
            <person name="Mendes N.D."/>
            <person name="Freitas A.T."/>
            <person name="Vasconcelos A.T."/>
            <person name="Sagot M.F."/>
        </authorList>
    </citation>
    <scope>NUCLEOTIDE SEQUENCE</scope>
</reference>
<reference evidence="3" key="4">
    <citation type="submission" date="2015-06" db="UniProtKB">
        <authorList>
            <consortium name="EnsemblMetazoa"/>
        </authorList>
    </citation>
    <scope>IDENTIFICATION</scope>
</reference>
<dbReference type="HOGENOM" id="CLU_1788438_0_0_1"/>
<feature type="region of interest" description="Disordered" evidence="1">
    <location>
        <begin position="78"/>
        <end position="98"/>
    </location>
</feature>
<proteinExistence type="predicted"/>
<dbReference type="STRING" id="43151.W5JUU9"/>
<gene>
    <name evidence="2" type="ORF">AND_000036</name>
</gene>
<protein>
    <submittedName>
        <fullName evidence="2">Signal peptide peptidase</fullName>
    </submittedName>
</protein>
<sequence>MSEGFGTGHQEAAAAAAAAAAAGQLGEDTILMHGDGDSHGDYQWAYGTIMDSSRVSTCLISMLLIVYGSFRSLNMEQEQREKEKKRQSESMNNLLTGEPVQPEQNKFATLDTMHALCLPLGASISLLVMFFSSIPCKCYLLCALL</sequence>
<dbReference type="Proteomes" id="UP000000673">
    <property type="component" value="Unassembled WGS sequence"/>
</dbReference>
<accession>W5JUU9</accession>
<dbReference type="EnsemblMetazoa" id="ADAC000036-RA">
    <property type="protein sequence ID" value="ADAC000036-PA"/>
    <property type="gene ID" value="ADAC000036"/>
</dbReference>
<keyword evidence="4" id="KW-1185">Reference proteome</keyword>
<dbReference type="eggNOG" id="KOG2443">
    <property type="taxonomic scope" value="Eukaryota"/>
</dbReference>
<evidence type="ECO:0000313" key="2">
    <source>
        <dbReference type="EMBL" id="ETN68127.1"/>
    </source>
</evidence>
<evidence type="ECO:0000256" key="1">
    <source>
        <dbReference type="SAM" id="MobiDB-lite"/>
    </source>
</evidence>
<evidence type="ECO:0000313" key="3">
    <source>
        <dbReference type="EnsemblMetazoa" id="ADAC000036-PA"/>
    </source>
</evidence>
<name>W5JUU9_ANODA</name>
<dbReference type="AlphaFoldDB" id="W5JUU9"/>
<evidence type="ECO:0000313" key="4">
    <source>
        <dbReference type="Proteomes" id="UP000000673"/>
    </source>
</evidence>
<reference evidence="2" key="2">
    <citation type="submission" date="2010-05" db="EMBL/GenBank/DDBJ databases">
        <authorList>
            <person name="Almeida L.G."/>
            <person name="Nicolas M.F."/>
            <person name="Souza R.C."/>
            <person name="Vasconcelos A.T.R."/>
        </authorList>
    </citation>
    <scope>NUCLEOTIDE SEQUENCE</scope>
</reference>
<organism evidence="2">
    <name type="scientific">Anopheles darlingi</name>
    <name type="common">Mosquito</name>
    <dbReference type="NCBI Taxonomy" id="43151"/>
    <lineage>
        <taxon>Eukaryota</taxon>
        <taxon>Metazoa</taxon>
        <taxon>Ecdysozoa</taxon>
        <taxon>Arthropoda</taxon>
        <taxon>Hexapoda</taxon>
        <taxon>Insecta</taxon>
        <taxon>Pterygota</taxon>
        <taxon>Neoptera</taxon>
        <taxon>Endopterygota</taxon>
        <taxon>Diptera</taxon>
        <taxon>Nematocera</taxon>
        <taxon>Culicoidea</taxon>
        <taxon>Culicidae</taxon>
        <taxon>Anophelinae</taxon>
        <taxon>Anopheles</taxon>
    </lineage>
</organism>